<dbReference type="EMBL" id="HACG01006968">
    <property type="protein sequence ID" value="CEK53833.1"/>
    <property type="molecule type" value="Transcribed_RNA"/>
</dbReference>
<keyword evidence="2" id="KW-0472">Membrane</keyword>
<sequence length="87" mass="10482">WHWQRLSFRKVAYVVLGIYLLITCYTTFRVLNRRLHAEINDKKMLEKIKSLAEVTDDTVWNPWGEEFESEKQPQRQHVAPDLWPAQI</sequence>
<feature type="region of interest" description="Disordered" evidence="1">
    <location>
        <begin position="68"/>
        <end position="87"/>
    </location>
</feature>
<protein>
    <submittedName>
        <fullName evidence="3">Uncharacterized protein</fullName>
    </submittedName>
</protein>
<gene>
    <name evidence="3" type="primary">ORF21330</name>
</gene>
<organism evidence="3">
    <name type="scientific">Arion vulgaris</name>
    <dbReference type="NCBI Taxonomy" id="1028688"/>
    <lineage>
        <taxon>Eukaryota</taxon>
        <taxon>Metazoa</taxon>
        <taxon>Spiralia</taxon>
        <taxon>Lophotrochozoa</taxon>
        <taxon>Mollusca</taxon>
        <taxon>Gastropoda</taxon>
        <taxon>Heterobranchia</taxon>
        <taxon>Euthyneura</taxon>
        <taxon>Panpulmonata</taxon>
        <taxon>Eupulmonata</taxon>
        <taxon>Stylommatophora</taxon>
        <taxon>Helicina</taxon>
        <taxon>Arionoidea</taxon>
        <taxon>Arionidae</taxon>
        <taxon>Arion</taxon>
    </lineage>
</organism>
<name>A0A0B6YCH0_9EUPU</name>
<accession>A0A0B6YCH0</accession>
<evidence type="ECO:0000256" key="2">
    <source>
        <dbReference type="SAM" id="Phobius"/>
    </source>
</evidence>
<evidence type="ECO:0000313" key="3">
    <source>
        <dbReference type="EMBL" id="CEK53833.1"/>
    </source>
</evidence>
<feature type="non-terminal residue" evidence="3">
    <location>
        <position position="1"/>
    </location>
</feature>
<feature type="non-terminal residue" evidence="3">
    <location>
        <position position="87"/>
    </location>
</feature>
<dbReference type="AlphaFoldDB" id="A0A0B6YCH0"/>
<keyword evidence="2" id="KW-0812">Transmembrane</keyword>
<feature type="transmembrane region" description="Helical" evidence="2">
    <location>
        <begin position="12"/>
        <end position="31"/>
    </location>
</feature>
<proteinExistence type="predicted"/>
<evidence type="ECO:0000256" key="1">
    <source>
        <dbReference type="SAM" id="MobiDB-lite"/>
    </source>
</evidence>
<reference evidence="3" key="1">
    <citation type="submission" date="2014-12" db="EMBL/GenBank/DDBJ databases">
        <title>Insight into the proteome of Arion vulgaris.</title>
        <authorList>
            <person name="Aradska J."/>
            <person name="Bulat T."/>
            <person name="Smidak R."/>
            <person name="Sarate P."/>
            <person name="Gangsoo J."/>
            <person name="Sialana F."/>
            <person name="Bilban M."/>
            <person name="Lubec G."/>
        </authorList>
    </citation>
    <scope>NUCLEOTIDE SEQUENCE</scope>
    <source>
        <tissue evidence="3">Skin</tissue>
    </source>
</reference>
<keyword evidence="2" id="KW-1133">Transmembrane helix</keyword>